<evidence type="ECO:0000313" key="2">
    <source>
        <dbReference type="EMBL" id="GAA3389006.1"/>
    </source>
</evidence>
<evidence type="ECO:0000256" key="1">
    <source>
        <dbReference type="SAM" id="MobiDB-lite"/>
    </source>
</evidence>
<dbReference type="RefSeq" id="WP_345729417.1">
    <property type="nucleotide sequence ID" value="NZ_BAAAYN010000023.1"/>
</dbReference>
<dbReference type="Proteomes" id="UP001501676">
    <property type="component" value="Unassembled WGS sequence"/>
</dbReference>
<accession>A0ABP6T0M8</accession>
<feature type="region of interest" description="Disordered" evidence="1">
    <location>
        <begin position="15"/>
        <end position="41"/>
    </location>
</feature>
<comment type="caution">
    <text evidence="2">The sequence shown here is derived from an EMBL/GenBank/DDBJ whole genome shotgun (WGS) entry which is preliminary data.</text>
</comment>
<organism evidence="2 3">
    <name type="scientific">Cryptosporangium minutisporangium</name>
    <dbReference type="NCBI Taxonomy" id="113569"/>
    <lineage>
        <taxon>Bacteria</taxon>
        <taxon>Bacillati</taxon>
        <taxon>Actinomycetota</taxon>
        <taxon>Actinomycetes</taxon>
        <taxon>Cryptosporangiales</taxon>
        <taxon>Cryptosporangiaceae</taxon>
        <taxon>Cryptosporangium</taxon>
    </lineage>
</organism>
<keyword evidence="3" id="KW-1185">Reference proteome</keyword>
<protein>
    <recommendedName>
        <fullName evidence="4">Nitroreductase domain-containing protein</fullName>
    </recommendedName>
</protein>
<proteinExistence type="predicted"/>
<evidence type="ECO:0008006" key="4">
    <source>
        <dbReference type="Google" id="ProtNLM"/>
    </source>
</evidence>
<reference evidence="3" key="1">
    <citation type="journal article" date="2019" name="Int. J. Syst. Evol. Microbiol.">
        <title>The Global Catalogue of Microorganisms (GCM) 10K type strain sequencing project: providing services to taxonomists for standard genome sequencing and annotation.</title>
        <authorList>
            <consortium name="The Broad Institute Genomics Platform"/>
            <consortium name="The Broad Institute Genome Sequencing Center for Infectious Disease"/>
            <person name="Wu L."/>
            <person name="Ma J."/>
        </authorList>
    </citation>
    <scope>NUCLEOTIDE SEQUENCE [LARGE SCALE GENOMIC DNA]</scope>
    <source>
        <strain evidence="3">JCM 9458</strain>
    </source>
</reference>
<dbReference type="Gene3D" id="3.40.109.10">
    <property type="entry name" value="NADH Oxidase"/>
    <property type="match status" value="1"/>
</dbReference>
<evidence type="ECO:0000313" key="3">
    <source>
        <dbReference type="Proteomes" id="UP001501676"/>
    </source>
</evidence>
<gene>
    <name evidence="2" type="ORF">GCM10020369_37460</name>
</gene>
<name>A0ABP6T0M8_9ACTN</name>
<dbReference type="InterPro" id="IPR000415">
    <property type="entry name" value="Nitroreductase-like"/>
</dbReference>
<dbReference type="EMBL" id="BAAAYN010000023">
    <property type="protein sequence ID" value="GAA3389006.1"/>
    <property type="molecule type" value="Genomic_DNA"/>
</dbReference>
<sequence>MSQYAVDLLDELASGVAGPSTDRTHRPQPLPALESPVRVGTSPTPVGASVLDVLSGRTSIRDFADAPIQAADVLDALTVALDADSTTAGPDAAPFEITLLAVRMGPLAPGIYRFSRTERTTELIAPLPPEDRLRDLTLQQEFSYAPVLVSVAADLQDVATRDGAAGYRELMTRAGAVLYRTWLEGIARGLIGSVFAGFIPATVRTSLRSDGASRHQLFALALGAPRTAVG</sequence>
<dbReference type="SUPFAM" id="SSF55469">
    <property type="entry name" value="FMN-dependent nitroreductase-like"/>
    <property type="match status" value="1"/>
</dbReference>